<feature type="non-terminal residue" evidence="1">
    <location>
        <position position="1"/>
    </location>
</feature>
<proteinExistence type="predicted"/>
<reference evidence="1" key="1">
    <citation type="submission" date="2021-02" db="EMBL/GenBank/DDBJ databases">
        <authorList>
            <person name="Nowell W R."/>
        </authorList>
    </citation>
    <scope>NUCLEOTIDE SEQUENCE</scope>
</reference>
<comment type="caution">
    <text evidence="1">The sequence shown here is derived from an EMBL/GenBank/DDBJ whole genome shotgun (WGS) entry which is preliminary data.</text>
</comment>
<dbReference type="Proteomes" id="UP000663881">
    <property type="component" value="Unassembled WGS sequence"/>
</dbReference>
<gene>
    <name evidence="1" type="ORF">OKA104_LOCUS52975</name>
</gene>
<organism evidence="1 2">
    <name type="scientific">Adineta steineri</name>
    <dbReference type="NCBI Taxonomy" id="433720"/>
    <lineage>
        <taxon>Eukaryota</taxon>
        <taxon>Metazoa</taxon>
        <taxon>Spiralia</taxon>
        <taxon>Gnathifera</taxon>
        <taxon>Rotifera</taxon>
        <taxon>Eurotatoria</taxon>
        <taxon>Bdelloidea</taxon>
        <taxon>Adinetida</taxon>
        <taxon>Adinetidae</taxon>
        <taxon>Adineta</taxon>
    </lineage>
</organism>
<accession>A0A820R0F2</accession>
<evidence type="ECO:0000313" key="2">
    <source>
        <dbReference type="Proteomes" id="UP000663881"/>
    </source>
</evidence>
<dbReference type="EMBL" id="CAJOAY010031926">
    <property type="protein sequence ID" value="CAF4429162.1"/>
    <property type="molecule type" value="Genomic_DNA"/>
</dbReference>
<sequence length="92" mass="10444">FSKIQTLPSTLTTIISQLSNDNKNCSSYYLLHPYLVLLPGVETTFLPVRIQKFIYSSKIKTKMNQSINVEVRGKYHDNICGIGREGTYSVDL</sequence>
<name>A0A820R0F2_9BILA</name>
<evidence type="ECO:0000313" key="1">
    <source>
        <dbReference type="EMBL" id="CAF4429162.1"/>
    </source>
</evidence>
<protein>
    <submittedName>
        <fullName evidence="1">Uncharacterized protein</fullName>
    </submittedName>
</protein>
<dbReference type="AlphaFoldDB" id="A0A820R0F2"/>